<evidence type="ECO:0000313" key="8">
    <source>
        <dbReference type="EMBL" id="SMX54552.1"/>
    </source>
</evidence>
<evidence type="ECO:0000313" key="9">
    <source>
        <dbReference type="Proteomes" id="UP000195514"/>
    </source>
</evidence>
<dbReference type="InterPro" id="IPR005490">
    <property type="entry name" value="LD_TPept_cat_dom"/>
</dbReference>
<keyword evidence="5 6" id="KW-0961">Cell wall biogenesis/degradation</keyword>
<sequence length="387" mass="44284">MMRKDQISRREFLKLSALALGGLAIRGSGLGKILSEGSQLLQPESTLPDFPVNQQLGRICVGEPGTRIPIRSEPYIDAPTVGSAWFDDVFVWKQEVIAKHLDRLRINQRWVETPEGYIYADDMQRVRHIPQEPLAELPEMPDGSRGMWVEITTPYIDIDLTKPKETYQFWVKDPHVIYPRVRYSQVYWASDIRRNPTTGRPQYLLMQKVGAYPDTYWVDAHVCKPIMPEDIAPINPGVGDKHILIQMRGVGNQTLTCFEGNQEVFFTTVTTGGRNFETGEWITPLGKHTPWRKNIAMHYSQDGRFMPGFDLPGVGWNFGIEPNGVYIHSTYWHNAFGIMKSNGCINCRLEDAKWIWRWVEPEVPYQEGDLIWTGFGKSTPVTVEVVS</sequence>
<protein>
    <recommendedName>
        <fullName evidence="7">L,D-TPase catalytic domain-containing protein</fullName>
    </recommendedName>
</protein>
<dbReference type="InterPro" id="IPR038063">
    <property type="entry name" value="Transpep_catalytic_dom"/>
</dbReference>
<dbReference type="PROSITE" id="PS51318">
    <property type="entry name" value="TAT"/>
    <property type="match status" value="1"/>
</dbReference>
<dbReference type="PROSITE" id="PS52029">
    <property type="entry name" value="LD_TPASE"/>
    <property type="match status" value="1"/>
</dbReference>
<dbReference type="GO" id="GO:0071555">
    <property type="term" value="P:cell wall organization"/>
    <property type="evidence" value="ECO:0007669"/>
    <property type="project" value="UniProtKB-UniRule"/>
</dbReference>
<dbReference type="OrthoDB" id="160089at2"/>
<dbReference type="PANTHER" id="PTHR30582:SF2">
    <property type="entry name" value="L,D-TRANSPEPTIDASE YCIB-RELATED"/>
    <property type="match status" value="1"/>
</dbReference>
<dbReference type="PANTHER" id="PTHR30582">
    <property type="entry name" value="L,D-TRANSPEPTIDASE"/>
    <property type="match status" value="1"/>
</dbReference>
<feature type="active site" description="Nucleophile" evidence="6">
    <location>
        <position position="344"/>
    </location>
</feature>
<evidence type="ECO:0000256" key="3">
    <source>
        <dbReference type="ARBA" id="ARBA00022960"/>
    </source>
</evidence>
<keyword evidence="9" id="KW-1185">Reference proteome</keyword>
<dbReference type="UniPathway" id="UPA00219"/>
<accession>A0A1Y6K4A2</accession>
<feature type="active site" description="Proton donor/acceptor" evidence="6">
    <location>
        <position position="328"/>
    </location>
</feature>
<name>A0A1Y6K4A2_9CHLR</name>
<proteinExistence type="predicted"/>
<dbReference type="InterPro" id="IPR050979">
    <property type="entry name" value="LD-transpeptidase"/>
</dbReference>
<dbReference type="GO" id="GO:0005576">
    <property type="term" value="C:extracellular region"/>
    <property type="evidence" value="ECO:0007669"/>
    <property type="project" value="TreeGrafter"/>
</dbReference>
<dbReference type="GO" id="GO:0071972">
    <property type="term" value="F:peptidoglycan L,D-transpeptidase activity"/>
    <property type="evidence" value="ECO:0007669"/>
    <property type="project" value="TreeGrafter"/>
</dbReference>
<comment type="pathway">
    <text evidence="1 6">Cell wall biogenesis; peptidoglycan biosynthesis.</text>
</comment>
<keyword evidence="4 6" id="KW-0573">Peptidoglycan synthesis</keyword>
<evidence type="ECO:0000256" key="2">
    <source>
        <dbReference type="ARBA" id="ARBA00022679"/>
    </source>
</evidence>
<gene>
    <name evidence="8" type="ORF">CFX1CAM_1487</name>
</gene>
<dbReference type="EMBL" id="LT859958">
    <property type="protein sequence ID" value="SMX54552.1"/>
    <property type="molecule type" value="Genomic_DNA"/>
</dbReference>
<dbReference type="KEGG" id="abat:CFX1CAM_1487"/>
<dbReference type="CDD" id="cd16913">
    <property type="entry name" value="YkuD_like"/>
    <property type="match status" value="1"/>
</dbReference>
<dbReference type="GO" id="GO:0018104">
    <property type="term" value="P:peptidoglycan-protein cross-linking"/>
    <property type="evidence" value="ECO:0007669"/>
    <property type="project" value="TreeGrafter"/>
</dbReference>
<dbReference type="InterPro" id="IPR006311">
    <property type="entry name" value="TAT_signal"/>
</dbReference>
<keyword evidence="2" id="KW-0808">Transferase</keyword>
<dbReference type="SUPFAM" id="SSF141523">
    <property type="entry name" value="L,D-transpeptidase catalytic domain-like"/>
    <property type="match status" value="1"/>
</dbReference>
<dbReference type="Pfam" id="PF03734">
    <property type="entry name" value="YkuD"/>
    <property type="match status" value="1"/>
</dbReference>
<dbReference type="RefSeq" id="WP_157891783.1">
    <property type="nucleotide sequence ID" value="NZ_LT859958.1"/>
</dbReference>
<dbReference type="AlphaFoldDB" id="A0A1Y6K4A2"/>
<dbReference type="GO" id="GO:0008360">
    <property type="term" value="P:regulation of cell shape"/>
    <property type="evidence" value="ECO:0007669"/>
    <property type="project" value="UniProtKB-UniRule"/>
</dbReference>
<reference evidence="9" key="1">
    <citation type="submission" date="2017-05" db="EMBL/GenBank/DDBJ databases">
        <authorList>
            <person name="Kirkegaard R."/>
            <person name="Mcilroy J S."/>
        </authorList>
    </citation>
    <scope>NUCLEOTIDE SEQUENCE [LARGE SCALE GENOMIC DNA]</scope>
</reference>
<dbReference type="Proteomes" id="UP000195514">
    <property type="component" value="Chromosome I"/>
</dbReference>
<evidence type="ECO:0000256" key="1">
    <source>
        <dbReference type="ARBA" id="ARBA00004752"/>
    </source>
</evidence>
<dbReference type="GO" id="GO:0016740">
    <property type="term" value="F:transferase activity"/>
    <property type="evidence" value="ECO:0007669"/>
    <property type="project" value="UniProtKB-KW"/>
</dbReference>
<dbReference type="Gene3D" id="2.40.440.10">
    <property type="entry name" value="L,D-transpeptidase catalytic domain-like"/>
    <property type="match status" value="1"/>
</dbReference>
<evidence type="ECO:0000259" key="7">
    <source>
        <dbReference type="PROSITE" id="PS52029"/>
    </source>
</evidence>
<feature type="domain" description="L,D-TPase catalytic" evidence="7">
    <location>
        <begin position="244"/>
        <end position="384"/>
    </location>
</feature>
<organism evidence="8 9">
    <name type="scientific">Candidatus Brevifilum fermentans</name>
    <dbReference type="NCBI Taxonomy" id="1986204"/>
    <lineage>
        <taxon>Bacteria</taxon>
        <taxon>Bacillati</taxon>
        <taxon>Chloroflexota</taxon>
        <taxon>Anaerolineae</taxon>
        <taxon>Anaerolineales</taxon>
        <taxon>Anaerolineaceae</taxon>
        <taxon>Candidatus Brevifilum</taxon>
    </lineage>
</organism>
<evidence type="ECO:0000256" key="5">
    <source>
        <dbReference type="ARBA" id="ARBA00023316"/>
    </source>
</evidence>
<evidence type="ECO:0000256" key="4">
    <source>
        <dbReference type="ARBA" id="ARBA00022984"/>
    </source>
</evidence>
<evidence type="ECO:0000256" key="6">
    <source>
        <dbReference type="PROSITE-ProRule" id="PRU01373"/>
    </source>
</evidence>
<keyword evidence="3 6" id="KW-0133">Cell shape</keyword>